<sequence>MEIIKHLTHPDELYALIKYKMCGYQNSPLSKESLTPTKKRCYELLNKTSRSFSAVIQKLDDELRDAVCIFYLVLRALDTVEDDMTLPEEKKIPMLKSFYKNLYDTKWCFMESNEKDKMVLEEFPVISAEFCNLSSCYQDVISDICQRMGDGMTVYLYTSPLTMADWDEYCHYVAGLVGIGLSRLFSASNLEDKIVGYDTRLANSMGLFLQKTNIIRDVLEDVQEGRFFWPKEHIPDVIKYLSRIRNPTVFQFCAIPQIRHRIPTDDPSAARTRSIITHSLELTETQEEFVSSTAYLPLYVSFSMMIAAILWQYYHGIYSIREQFNGSVE</sequence>
<comment type="cofactor">
    <cofactor evidence="1 26">
        <name>Mg(2+)</name>
        <dbReference type="ChEBI" id="CHEBI:18420"/>
    </cofactor>
</comment>
<dbReference type="Gene3D" id="1.10.600.10">
    <property type="entry name" value="Farnesyl Diphosphate Synthase"/>
    <property type="match status" value="1"/>
</dbReference>
<dbReference type="NCBIfam" id="TIGR01559">
    <property type="entry name" value="squal_synth"/>
    <property type="match status" value="1"/>
</dbReference>
<dbReference type="CDD" id="cd00683">
    <property type="entry name" value="Trans_IPPS_HH"/>
    <property type="match status" value="1"/>
</dbReference>
<evidence type="ECO:0000256" key="11">
    <source>
        <dbReference type="ARBA" id="ARBA00022723"/>
    </source>
</evidence>
<evidence type="ECO:0000256" key="8">
    <source>
        <dbReference type="ARBA" id="ARBA00022548"/>
    </source>
</evidence>
<dbReference type="PROSITE" id="PS01045">
    <property type="entry name" value="SQUALEN_PHYTOEN_SYN_2"/>
    <property type="match status" value="1"/>
</dbReference>
<dbReference type="PANTHER" id="PTHR11626:SF2">
    <property type="entry name" value="SQUALENE SYNTHASE"/>
    <property type="match status" value="1"/>
</dbReference>
<dbReference type="InterPro" id="IPR008949">
    <property type="entry name" value="Isoprenoid_synthase_dom_sf"/>
</dbReference>
<dbReference type="SFLD" id="SFLDS00005">
    <property type="entry name" value="Isoprenoid_Synthase_Type_I"/>
    <property type="match status" value="1"/>
</dbReference>
<keyword evidence="18" id="KW-0472">Membrane</keyword>
<evidence type="ECO:0000256" key="24">
    <source>
        <dbReference type="ARBA" id="ARBA00048315"/>
    </source>
</evidence>
<evidence type="ECO:0000313" key="28">
    <source>
        <dbReference type="Proteomes" id="UP001208570"/>
    </source>
</evidence>
<organism evidence="27 28">
    <name type="scientific">Paralvinella palmiformis</name>
    <dbReference type="NCBI Taxonomy" id="53620"/>
    <lineage>
        <taxon>Eukaryota</taxon>
        <taxon>Metazoa</taxon>
        <taxon>Spiralia</taxon>
        <taxon>Lophotrochozoa</taxon>
        <taxon>Annelida</taxon>
        <taxon>Polychaeta</taxon>
        <taxon>Sedentaria</taxon>
        <taxon>Canalipalpata</taxon>
        <taxon>Terebellida</taxon>
        <taxon>Terebelliformia</taxon>
        <taxon>Alvinellidae</taxon>
        <taxon>Paralvinella</taxon>
    </lineage>
</organism>
<comment type="catalytic activity">
    <reaction evidence="26">
        <text>2 (2E,6E)-farnesyl diphosphate + NADPH + H(+) = squalene + 2 diphosphate + NADP(+)</text>
        <dbReference type="Rhea" id="RHEA:32295"/>
        <dbReference type="ChEBI" id="CHEBI:15378"/>
        <dbReference type="ChEBI" id="CHEBI:15440"/>
        <dbReference type="ChEBI" id="CHEBI:33019"/>
        <dbReference type="ChEBI" id="CHEBI:57783"/>
        <dbReference type="ChEBI" id="CHEBI:58349"/>
        <dbReference type="ChEBI" id="CHEBI:175763"/>
        <dbReference type="EC" id="2.5.1.21"/>
    </reaction>
</comment>
<dbReference type="GO" id="GO:0045338">
    <property type="term" value="P:farnesyl diphosphate metabolic process"/>
    <property type="evidence" value="ECO:0007669"/>
    <property type="project" value="InterPro"/>
</dbReference>
<evidence type="ECO:0000256" key="14">
    <source>
        <dbReference type="ARBA" id="ARBA00022857"/>
    </source>
</evidence>
<evidence type="ECO:0000256" key="18">
    <source>
        <dbReference type="ARBA" id="ARBA00023136"/>
    </source>
</evidence>
<evidence type="ECO:0000256" key="13">
    <source>
        <dbReference type="ARBA" id="ARBA00022842"/>
    </source>
</evidence>
<reference evidence="27" key="1">
    <citation type="journal article" date="2023" name="Mol. Biol. Evol.">
        <title>Third-Generation Sequencing Reveals the Adaptive Role of the Epigenome in Three Deep-Sea Polychaetes.</title>
        <authorList>
            <person name="Perez M."/>
            <person name="Aroh O."/>
            <person name="Sun Y."/>
            <person name="Lan Y."/>
            <person name="Juniper S.K."/>
            <person name="Young C.R."/>
            <person name="Angers B."/>
            <person name="Qian P.Y."/>
        </authorList>
    </citation>
    <scope>NUCLEOTIDE SEQUENCE</scope>
    <source>
        <strain evidence="27">P08H-3</strain>
    </source>
</reference>
<dbReference type="InterPro" id="IPR002060">
    <property type="entry name" value="Squ/phyt_synthse"/>
</dbReference>
<dbReference type="SFLD" id="SFLDG01018">
    <property type="entry name" value="Squalene/Phytoene_Synthase_Lik"/>
    <property type="match status" value="1"/>
</dbReference>
<keyword evidence="28" id="KW-1185">Reference proteome</keyword>
<keyword evidence="8" id="KW-0153">Cholesterol metabolism</keyword>
<keyword evidence="7" id="KW-0444">Lipid biosynthesis</keyword>
<evidence type="ECO:0000256" key="9">
    <source>
        <dbReference type="ARBA" id="ARBA00022679"/>
    </source>
</evidence>
<evidence type="ECO:0000256" key="15">
    <source>
        <dbReference type="ARBA" id="ARBA00022989"/>
    </source>
</evidence>
<evidence type="ECO:0000256" key="26">
    <source>
        <dbReference type="RuleBase" id="RU368088"/>
    </source>
</evidence>
<comment type="catalytic activity">
    <reaction evidence="22 26">
        <text>presqualene diphosphate + NADPH + H(+) = squalene + diphosphate + NADP(+)</text>
        <dbReference type="Rhea" id="RHEA:22232"/>
        <dbReference type="ChEBI" id="CHEBI:15378"/>
        <dbReference type="ChEBI" id="CHEBI:15440"/>
        <dbReference type="ChEBI" id="CHEBI:33019"/>
        <dbReference type="ChEBI" id="CHEBI:57310"/>
        <dbReference type="ChEBI" id="CHEBI:57783"/>
        <dbReference type="ChEBI" id="CHEBI:58349"/>
    </reaction>
    <physiologicalReaction direction="left-to-right" evidence="22 26">
        <dbReference type="Rhea" id="RHEA:22233"/>
    </physiologicalReaction>
</comment>
<evidence type="ECO:0000256" key="20">
    <source>
        <dbReference type="ARBA" id="ARBA00023221"/>
    </source>
</evidence>
<evidence type="ECO:0000256" key="7">
    <source>
        <dbReference type="ARBA" id="ARBA00022516"/>
    </source>
</evidence>
<comment type="similarity">
    <text evidence="4 26">Belongs to the phytoene/squalene synthase family.</text>
</comment>
<dbReference type="AlphaFoldDB" id="A0AAD9JXX5"/>
<evidence type="ECO:0000256" key="22">
    <source>
        <dbReference type="ARBA" id="ARBA00047468"/>
    </source>
</evidence>
<dbReference type="PANTHER" id="PTHR11626">
    <property type="entry name" value="FARNESYL-DIPHOSPHATE FARNESYLTRANSFERASE"/>
    <property type="match status" value="1"/>
</dbReference>
<dbReference type="GO" id="GO:0046872">
    <property type="term" value="F:metal ion binding"/>
    <property type="evidence" value="ECO:0007669"/>
    <property type="project" value="UniProtKB-KW"/>
</dbReference>
<evidence type="ECO:0000256" key="21">
    <source>
        <dbReference type="ARBA" id="ARBA00045166"/>
    </source>
</evidence>
<dbReference type="FunFam" id="1.10.600.10:FF:000053">
    <property type="entry name" value="Squalene synthase"/>
    <property type="match status" value="1"/>
</dbReference>
<dbReference type="Pfam" id="PF00494">
    <property type="entry name" value="SQS_PSY"/>
    <property type="match status" value="1"/>
</dbReference>
<keyword evidence="12" id="KW-0256">Endoplasmic reticulum</keyword>
<keyword evidence="9 26" id="KW-0808">Transferase</keyword>
<evidence type="ECO:0000256" key="6">
    <source>
        <dbReference type="ARBA" id="ARBA00015135"/>
    </source>
</evidence>
<evidence type="ECO:0000256" key="4">
    <source>
        <dbReference type="ARBA" id="ARBA00006251"/>
    </source>
</evidence>
<dbReference type="PROSITE" id="PS01044">
    <property type="entry name" value="SQUALEN_PHYTOEN_SYN_1"/>
    <property type="match status" value="1"/>
</dbReference>
<comment type="catalytic activity">
    <reaction evidence="25">
        <text>2 (2E,6E)-farnesyl diphosphate + NADH + H(+) = squalene + 2 diphosphate + NAD(+)</text>
        <dbReference type="Rhea" id="RHEA:32299"/>
        <dbReference type="ChEBI" id="CHEBI:15378"/>
        <dbReference type="ChEBI" id="CHEBI:15440"/>
        <dbReference type="ChEBI" id="CHEBI:33019"/>
        <dbReference type="ChEBI" id="CHEBI:57540"/>
        <dbReference type="ChEBI" id="CHEBI:57945"/>
        <dbReference type="ChEBI" id="CHEBI:175763"/>
        <dbReference type="EC" id="2.5.1.21"/>
    </reaction>
    <physiologicalReaction direction="left-to-right" evidence="25">
        <dbReference type="Rhea" id="RHEA:32300"/>
    </physiologicalReaction>
</comment>
<dbReference type="GO" id="GO:0005789">
    <property type="term" value="C:endoplasmic reticulum membrane"/>
    <property type="evidence" value="ECO:0007669"/>
    <property type="project" value="UniProtKB-SubCell"/>
</dbReference>
<evidence type="ECO:0000256" key="17">
    <source>
        <dbReference type="ARBA" id="ARBA00023098"/>
    </source>
</evidence>
<dbReference type="InterPro" id="IPR044844">
    <property type="entry name" value="Trans_IPPS_euk-type"/>
</dbReference>
<dbReference type="EC" id="2.5.1.21" evidence="5 26"/>
<accession>A0AAD9JXX5</accession>
<evidence type="ECO:0000313" key="27">
    <source>
        <dbReference type="EMBL" id="KAK2161397.1"/>
    </source>
</evidence>
<evidence type="ECO:0000256" key="16">
    <source>
        <dbReference type="ARBA" id="ARBA00023027"/>
    </source>
</evidence>
<evidence type="ECO:0000256" key="12">
    <source>
        <dbReference type="ARBA" id="ARBA00022824"/>
    </source>
</evidence>
<evidence type="ECO:0000256" key="5">
    <source>
        <dbReference type="ARBA" id="ARBA00012373"/>
    </source>
</evidence>
<comment type="function">
    <text evidence="21">Catalyzes the condensation of 2 farnesyl pyrophosphate (FPP) moieties to form squalene. Proceeds in two distinct steps. In the first half-reaction, two molecules of FPP react to form the stable presqualene diphosphate intermediate (PSQPP), with concomitant release of a proton and a molecule of inorganic diphosphate. In the second half-reaction, PSQPP undergoes heterolysis, isomerization, and reduction with NADPH or NADH to form squalene. It is the first committed enzyme of the sterol biosynthesis pathway.</text>
</comment>
<keyword evidence="20" id="KW-0753">Steroid metabolism</keyword>
<dbReference type="InterPro" id="IPR033904">
    <property type="entry name" value="Trans_IPPS_HH"/>
</dbReference>
<dbReference type="EMBL" id="JAODUP010000117">
    <property type="protein sequence ID" value="KAK2161397.1"/>
    <property type="molecule type" value="Genomic_DNA"/>
</dbReference>
<dbReference type="GO" id="GO:0051996">
    <property type="term" value="F:squalene synthase [NAD(P)H] activity"/>
    <property type="evidence" value="ECO:0007669"/>
    <property type="project" value="UniProtKB-UniRule"/>
</dbReference>
<comment type="pathway">
    <text evidence="3 26">Terpene metabolism; lanosterol biosynthesis; lanosterol from farnesyl diphosphate: step 1/3.</text>
</comment>
<evidence type="ECO:0000256" key="19">
    <source>
        <dbReference type="ARBA" id="ARBA00023166"/>
    </source>
</evidence>
<evidence type="ECO:0000256" key="1">
    <source>
        <dbReference type="ARBA" id="ARBA00001946"/>
    </source>
</evidence>
<keyword evidence="13" id="KW-0460">Magnesium</keyword>
<keyword evidence="16" id="KW-0520">NAD</keyword>
<dbReference type="InterPro" id="IPR019845">
    <property type="entry name" value="Squalene/phytoene_synthase_CS"/>
</dbReference>
<comment type="catalytic activity">
    <reaction evidence="23 26">
        <text>presqualene diphosphate + NADH + H(+) = squalene + diphosphate + NAD(+)</text>
        <dbReference type="Rhea" id="RHEA:22228"/>
        <dbReference type="ChEBI" id="CHEBI:15378"/>
        <dbReference type="ChEBI" id="CHEBI:15440"/>
        <dbReference type="ChEBI" id="CHEBI:33019"/>
        <dbReference type="ChEBI" id="CHEBI:57310"/>
        <dbReference type="ChEBI" id="CHEBI:57540"/>
        <dbReference type="ChEBI" id="CHEBI:57945"/>
    </reaction>
    <physiologicalReaction direction="left-to-right" evidence="23 26">
        <dbReference type="Rhea" id="RHEA:22229"/>
    </physiologicalReaction>
</comment>
<keyword evidence="17" id="KW-0443">Lipid metabolism</keyword>
<dbReference type="InterPro" id="IPR006449">
    <property type="entry name" value="Squal_synth-like"/>
</dbReference>
<evidence type="ECO:0000256" key="23">
    <source>
        <dbReference type="ARBA" id="ARBA00047541"/>
    </source>
</evidence>
<dbReference type="GO" id="GO:0006695">
    <property type="term" value="P:cholesterol biosynthetic process"/>
    <property type="evidence" value="ECO:0007669"/>
    <property type="project" value="TreeGrafter"/>
</dbReference>
<dbReference type="SUPFAM" id="SSF48576">
    <property type="entry name" value="Terpenoid synthases"/>
    <property type="match status" value="1"/>
</dbReference>
<comment type="caution">
    <text evidence="27">The sequence shown here is derived from an EMBL/GenBank/DDBJ whole genome shotgun (WGS) entry which is preliminary data.</text>
</comment>
<comment type="subcellular location">
    <subcellularLocation>
        <location evidence="2">Endoplasmic reticulum membrane</location>
        <topology evidence="2">Multi-pass membrane protein</topology>
    </subcellularLocation>
</comment>
<evidence type="ECO:0000256" key="10">
    <source>
        <dbReference type="ARBA" id="ARBA00022692"/>
    </source>
</evidence>
<comment type="catalytic activity">
    <reaction evidence="24 26">
        <text>2 (2E,6E)-farnesyl diphosphate = presqualene diphosphate + diphosphate</text>
        <dbReference type="Rhea" id="RHEA:22672"/>
        <dbReference type="ChEBI" id="CHEBI:33019"/>
        <dbReference type="ChEBI" id="CHEBI:57310"/>
        <dbReference type="ChEBI" id="CHEBI:175763"/>
    </reaction>
    <physiologicalReaction direction="left-to-right" evidence="24 26">
        <dbReference type="Rhea" id="RHEA:22673"/>
    </physiologicalReaction>
</comment>
<keyword evidence="10" id="KW-0812">Transmembrane</keyword>
<evidence type="ECO:0000256" key="3">
    <source>
        <dbReference type="ARBA" id="ARBA00005057"/>
    </source>
</evidence>
<keyword evidence="15" id="KW-1133">Transmembrane helix</keyword>
<dbReference type="Proteomes" id="UP001208570">
    <property type="component" value="Unassembled WGS sequence"/>
</dbReference>
<evidence type="ECO:0000256" key="25">
    <source>
        <dbReference type="ARBA" id="ARBA00048854"/>
    </source>
</evidence>
<gene>
    <name evidence="27" type="ORF">LSH36_117g03081</name>
</gene>
<evidence type="ECO:0000256" key="2">
    <source>
        <dbReference type="ARBA" id="ARBA00004477"/>
    </source>
</evidence>
<keyword evidence="11" id="KW-0479">Metal-binding</keyword>
<keyword evidence="19" id="KW-1207">Sterol metabolism</keyword>
<protein>
    <recommendedName>
        <fullName evidence="6 26">Squalene synthase</fullName>
        <shortName evidence="26">SQS</shortName>
        <shortName evidence="26">SS</shortName>
        <ecNumber evidence="5 26">2.5.1.21</ecNumber>
    </recommendedName>
</protein>
<name>A0AAD9JXX5_9ANNE</name>
<keyword evidence="14" id="KW-0521">NADP</keyword>
<proteinExistence type="inferred from homology"/>
<dbReference type="GO" id="GO:0055056">
    <property type="term" value="F:D-glucose transmembrane transporter activity"/>
    <property type="evidence" value="ECO:0007669"/>
    <property type="project" value="UniProtKB-UniRule"/>
</dbReference>